<accession>A0A4Q1SB87</accession>
<proteinExistence type="predicted"/>
<gene>
    <name evidence="1" type="ORF">ESZ00_15110</name>
</gene>
<keyword evidence="2" id="KW-1185">Reference proteome</keyword>
<dbReference type="EMBL" id="SDMK01000003">
    <property type="protein sequence ID" value="RXS94404.1"/>
    <property type="molecule type" value="Genomic_DNA"/>
</dbReference>
<sequence>MAFSFNFFVPRASQRPQLACEITPEGVIAGRHVDAERSVTAFAPLPAEVVRPGIAEANLADAQRVTQAIRKAVDEVAGREKPLTLVIPDAAVRVLLMDFETLPSKLSEALPIVRFRLKKLAPFEVDDAAVSYQVLPRVHGAANGQLRVLVTVMPSAIRAEYEAVVRAAGYEPGVVLPATLAAVAAAPAQGASLILTRNGHTLTTVITDGDELLLHRSLDLPPGDEGHADELARAVSVSLAYFEDTLHYKPTVLHYAGPGGAQEFRRALGPHLSEVLEEYGLQIEDLLRGPHGALTAIPSGLAAGVMGALAN</sequence>
<organism evidence="1 2">
    <name type="scientific">Silvibacterium dinghuense</name>
    <dbReference type="NCBI Taxonomy" id="1560006"/>
    <lineage>
        <taxon>Bacteria</taxon>
        <taxon>Pseudomonadati</taxon>
        <taxon>Acidobacteriota</taxon>
        <taxon>Terriglobia</taxon>
        <taxon>Terriglobales</taxon>
        <taxon>Acidobacteriaceae</taxon>
        <taxon>Silvibacterium</taxon>
    </lineage>
</organism>
<dbReference type="Proteomes" id="UP000290253">
    <property type="component" value="Unassembled WGS sequence"/>
</dbReference>
<evidence type="ECO:0000313" key="2">
    <source>
        <dbReference type="Proteomes" id="UP000290253"/>
    </source>
</evidence>
<dbReference type="AlphaFoldDB" id="A0A4Q1SB87"/>
<evidence type="ECO:0000313" key="1">
    <source>
        <dbReference type="EMBL" id="RXS94404.1"/>
    </source>
</evidence>
<name>A0A4Q1SB87_9BACT</name>
<reference evidence="1 2" key="1">
    <citation type="journal article" date="2016" name="Int. J. Syst. Evol. Microbiol.">
        <title>Acidipila dinghuensis sp. nov., an acidobacterium isolated from forest soil.</title>
        <authorList>
            <person name="Jiang Y.W."/>
            <person name="Wang J."/>
            <person name="Chen M.H."/>
            <person name="Lv Y.Y."/>
            <person name="Qiu L.H."/>
        </authorList>
    </citation>
    <scope>NUCLEOTIDE SEQUENCE [LARGE SCALE GENOMIC DNA]</scope>
    <source>
        <strain evidence="1 2">DHOF10</strain>
    </source>
</reference>
<protein>
    <recommendedName>
        <fullName evidence="3">Type IV pilus assembly protein PilM</fullName>
    </recommendedName>
</protein>
<dbReference type="OrthoDB" id="128437at2"/>
<dbReference type="RefSeq" id="WP_129209142.1">
    <property type="nucleotide sequence ID" value="NZ_BMGU01000005.1"/>
</dbReference>
<comment type="caution">
    <text evidence="1">The sequence shown here is derived from an EMBL/GenBank/DDBJ whole genome shotgun (WGS) entry which is preliminary data.</text>
</comment>
<evidence type="ECO:0008006" key="3">
    <source>
        <dbReference type="Google" id="ProtNLM"/>
    </source>
</evidence>